<keyword evidence="3" id="KW-1185">Reference proteome</keyword>
<dbReference type="Gene3D" id="2.60.40.150">
    <property type="entry name" value="C2 domain"/>
    <property type="match status" value="1"/>
</dbReference>
<dbReference type="AlphaFoldDB" id="A0AA36NCX1"/>
<dbReference type="Proteomes" id="UP001178507">
    <property type="component" value="Unassembled WGS sequence"/>
</dbReference>
<dbReference type="CDD" id="cd00030">
    <property type="entry name" value="C2"/>
    <property type="match status" value="1"/>
</dbReference>
<sequence length="249" mass="28247">SYRLNLDNFTMRAAELKGTSDRCVVLKIANKRFLDFIKKSQREKPFLQACRGQALEKQQIVREHIKVLLERWSIEEQNELLRKGILTVKNVPEEAVDPNKFRMTYRGVKATITIRNAANLSSDGWFDKLDPYAIARFRGSREEVRTSVLADAGGDPIWDCAGSVIYNGEVALEISVWDYDRYSADNLLATGVVQVEQFCTGFDGMIPLSVAGDRRKRATKQAMITIGVMFDRPMQEDMSETGLSSLKLR</sequence>
<dbReference type="EMBL" id="CAUJNA010003273">
    <property type="protein sequence ID" value="CAJ1397658.1"/>
    <property type="molecule type" value="Genomic_DNA"/>
</dbReference>
<feature type="non-terminal residue" evidence="2">
    <location>
        <position position="249"/>
    </location>
</feature>
<proteinExistence type="predicted"/>
<dbReference type="InterPro" id="IPR035892">
    <property type="entry name" value="C2_domain_sf"/>
</dbReference>
<evidence type="ECO:0000313" key="3">
    <source>
        <dbReference type="Proteomes" id="UP001178507"/>
    </source>
</evidence>
<dbReference type="InterPro" id="IPR000008">
    <property type="entry name" value="C2_dom"/>
</dbReference>
<accession>A0AA36NCX1</accession>
<evidence type="ECO:0000313" key="2">
    <source>
        <dbReference type="EMBL" id="CAJ1397658.1"/>
    </source>
</evidence>
<dbReference type="Pfam" id="PF00168">
    <property type="entry name" value="C2"/>
    <property type="match status" value="1"/>
</dbReference>
<dbReference type="PROSITE" id="PS50004">
    <property type="entry name" value="C2"/>
    <property type="match status" value="1"/>
</dbReference>
<comment type="caution">
    <text evidence="2">The sequence shown here is derived from an EMBL/GenBank/DDBJ whole genome shotgun (WGS) entry which is preliminary data.</text>
</comment>
<dbReference type="SUPFAM" id="SSF49562">
    <property type="entry name" value="C2 domain (Calcium/lipid-binding domain, CaLB)"/>
    <property type="match status" value="1"/>
</dbReference>
<name>A0AA36NCX1_9DINO</name>
<protein>
    <recommendedName>
        <fullName evidence="1">C2 domain-containing protein</fullName>
    </recommendedName>
</protein>
<evidence type="ECO:0000259" key="1">
    <source>
        <dbReference type="PROSITE" id="PS50004"/>
    </source>
</evidence>
<feature type="domain" description="C2" evidence="1">
    <location>
        <begin position="88"/>
        <end position="210"/>
    </location>
</feature>
<organism evidence="2 3">
    <name type="scientific">Effrenium voratum</name>
    <dbReference type="NCBI Taxonomy" id="2562239"/>
    <lineage>
        <taxon>Eukaryota</taxon>
        <taxon>Sar</taxon>
        <taxon>Alveolata</taxon>
        <taxon>Dinophyceae</taxon>
        <taxon>Suessiales</taxon>
        <taxon>Symbiodiniaceae</taxon>
        <taxon>Effrenium</taxon>
    </lineage>
</organism>
<gene>
    <name evidence="2" type="ORF">EVOR1521_LOCUS21630</name>
</gene>
<reference evidence="2" key="1">
    <citation type="submission" date="2023-08" db="EMBL/GenBank/DDBJ databases">
        <authorList>
            <person name="Chen Y."/>
            <person name="Shah S."/>
            <person name="Dougan E. K."/>
            <person name="Thang M."/>
            <person name="Chan C."/>
        </authorList>
    </citation>
    <scope>NUCLEOTIDE SEQUENCE</scope>
</reference>
<dbReference type="SMART" id="SM00239">
    <property type="entry name" value="C2"/>
    <property type="match status" value="1"/>
</dbReference>